<dbReference type="Proteomes" id="UP001057452">
    <property type="component" value="Chromosome 14"/>
</dbReference>
<proteinExistence type="predicted"/>
<dbReference type="EMBL" id="CM043798">
    <property type="protein sequence ID" value="KAI4814433.1"/>
    <property type="molecule type" value="Genomic_DNA"/>
</dbReference>
<name>A0ACB9WL76_CHAAC</name>
<evidence type="ECO:0000313" key="2">
    <source>
        <dbReference type="Proteomes" id="UP001057452"/>
    </source>
</evidence>
<protein>
    <submittedName>
        <fullName evidence="1">Uncharacterized protein</fullName>
    </submittedName>
</protein>
<reference evidence="1" key="1">
    <citation type="submission" date="2022-05" db="EMBL/GenBank/DDBJ databases">
        <title>Chromosome-level genome of Chaenocephalus aceratus.</title>
        <authorList>
            <person name="Park H."/>
        </authorList>
    </citation>
    <scope>NUCLEOTIDE SEQUENCE</scope>
    <source>
        <strain evidence="1">KU_202001</strain>
    </source>
</reference>
<gene>
    <name evidence="1" type="ORF">KUCAC02_003629</name>
</gene>
<comment type="caution">
    <text evidence="1">The sequence shown here is derived from an EMBL/GenBank/DDBJ whole genome shotgun (WGS) entry which is preliminary data.</text>
</comment>
<sequence>MHLRNTSKSPQLLEKEHLISHVHHTLKNPPQILLTAQAHLSPPLQSPQILLTAQVHLSPPLQSPQILLTAQVHLSPPLQSPQILLTGQH</sequence>
<accession>A0ACB9WL76</accession>
<evidence type="ECO:0000313" key="1">
    <source>
        <dbReference type="EMBL" id="KAI4814433.1"/>
    </source>
</evidence>
<keyword evidence="2" id="KW-1185">Reference proteome</keyword>
<organism evidence="1 2">
    <name type="scientific">Chaenocephalus aceratus</name>
    <name type="common">Blackfin icefish</name>
    <name type="synonym">Chaenichthys aceratus</name>
    <dbReference type="NCBI Taxonomy" id="36190"/>
    <lineage>
        <taxon>Eukaryota</taxon>
        <taxon>Metazoa</taxon>
        <taxon>Chordata</taxon>
        <taxon>Craniata</taxon>
        <taxon>Vertebrata</taxon>
        <taxon>Euteleostomi</taxon>
        <taxon>Actinopterygii</taxon>
        <taxon>Neopterygii</taxon>
        <taxon>Teleostei</taxon>
        <taxon>Neoteleostei</taxon>
        <taxon>Acanthomorphata</taxon>
        <taxon>Eupercaria</taxon>
        <taxon>Perciformes</taxon>
        <taxon>Notothenioidei</taxon>
        <taxon>Channichthyidae</taxon>
        <taxon>Chaenocephalus</taxon>
    </lineage>
</organism>